<keyword evidence="2" id="KW-0326">Glycosidase</keyword>
<sequence length="115" mass="13185">MKISLADIESSPYISKQLLRHTLEHLQELDFIESTGRASGLRYILHKSKIQTTGEKIKYSQLKRQGKAKQREAVIRYINTVGTITNAEAREILNLTETSQSYVPRCYPNYGVKDI</sequence>
<dbReference type="GO" id="GO:0005975">
    <property type="term" value="P:carbohydrate metabolic process"/>
    <property type="evidence" value="ECO:0007669"/>
    <property type="project" value="InterPro"/>
</dbReference>
<dbReference type="Proteomes" id="UP000479773">
    <property type="component" value="Unassembled WGS sequence"/>
</dbReference>
<keyword evidence="1" id="KW-0378">Hydrolase</keyword>
<gene>
    <name evidence="3" type="ORF">F3B44_25560</name>
</gene>
<evidence type="ECO:0000256" key="2">
    <source>
        <dbReference type="ARBA" id="ARBA00023295"/>
    </source>
</evidence>
<protein>
    <submittedName>
        <fullName evidence="3">Uncharacterized protein</fullName>
    </submittedName>
</protein>
<dbReference type="PROSITE" id="PS01034">
    <property type="entry name" value="GH16_1"/>
    <property type="match status" value="1"/>
</dbReference>
<dbReference type="AlphaFoldDB" id="A0A6L3GM57"/>
<evidence type="ECO:0000313" key="3">
    <source>
        <dbReference type="EMBL" id="KAA4742854.1"/>
    </source>
</evidence>
<dbReference type="InterPro" id="IPR008263">
    <property type="entry name" value="GH16_AS"/>
</dbReference>
<comment type="caution">
    <text evidence="3">The sequence shown here is derived from an EMBL/GenBank/DDBJ whole genome shotgun (WGS) entry which is preliminary data.</text>
</comment>
<evidence type="ECO:0000313" key="4">
    <source>
        <dbReference type="Proteomes" id="UP000479773"/>
    </source>
</evidence>
<reference evidence="3 4" key="1">
    <citation type="journal article" date="2019" name="Nat. Med.">
        <title>A library of human gut bacterial isolates paired with longitudinal multiomics data enables mechanistic microbiome research.</title>
        <authorList>
            <person name="Poyet M."/>
            <person name="Groussin M."/>
            <person name="Gibbons S.M."/>
            <person name="Avila-Pacheco J."/>
            <person name="Jiang X."/>
            <person name="Kearney S.M."/>
            <person name="Perrotta A.R."/>
            <person name="Berdy B."/>
            <person name="Zhao S."/>
            <person name="Lieberman T.D."/>
            <person name="Swanson P.K."/>
            <person name="Smith M."/>
            <person name="Roesemann S."/>
            <person name="Alexander J.E."/>
            <person name="Rich S.A."/>
            <person name="Livny J."/>
            <person name="Vlamakis H."/>
            <person name="Clish C."/>
            <person name="Bullock K."/>
            <person name="Deik A."/>
            <person name="Scott J."/>
            <person name="Pierce K.A."/>
            <person name="Xavier R.J."/>
            <person name="Alm E.J."/>
        </authorList>
    </citation>
    <scope>NUCLEOTIDE SEQUENCE [LARGE SCALE GENOMIC DNA]</scope>
    <source>
        <strain evidence="3 4">BIOML-A106</strain>
    </source>
</reference>
<dbReference type="GO" id="GO:0004553">
    <property type="term" value="F:hydrolase activity, hydrolyzing O-glycosyl compounds"/>
    <property type="evidence" value="ECO:0007669"/>
    <property type="project" value="InterPro"/>
</dbReference>
<accession>A0A6L3GM57</accession>
<proteinExistence type="predicted"/>
<name>A0A6L3GM57_BACFG</name>
<dbReference type="EMBL" id="VWEQ01000154">
    <property type="protein sequence ID" value="KAA4742854.1"/>
    <property type="molecule type" value="Genomic_DNA"/>
</dbReference>
<organism evidence="3 4">
    <name type="scientific">Bacteroides fragilis</name>
    <dbReference type="NCBI Taxonomy" id="817"/>
    <lineage>
        <taxon>Bacteria</taxon>
        <taxon>Pseudomonadati</taxon>
        <taxon>Bacteroidota</taxon>
        <taxon>Bacteroidia</taxon>
        <taxon>Bacteroidales</taxon>
        <taxon>Bacteroidaceae</taxon>
        <taxon>Bacteroides</taxon>
    </lineage>
</organism>
<evidence type="ECO:0000256" key="1">
    <source>
        <dbReference type="ARBA" id="ARBA00022801"/>
    </source>
</evidence>